<name>A0A238W0R5_9PSEU</name>
<dbReference type="InterPro" id="IPR036271">
    <property type="entry name" value="Tet_transcr_reg_TetR-rel_C_sf"/>
</dbReference>
<dbReference type="InterPro" id="IPR045823">
    <property type="entry name" value="TetR_C_32"/>
</dbReference>
<dbReference type="PANTHER" id="PTHR30055">
    <property type="entry name" value="HTH-TYPE TRANSCRIPTIONAL REGULATOR RUTR"/>
    <property type="match status" value="1"/>
</dbReference>
<dbReference type="InterPro" id="IPR001647">
    <property type="entry name" value="HTH_TetR"/>
</dbReference>
<evidence type="ECO:0000259" key="4">
    <source>
        <dbReference type="PROSITE" id="PS50977"/>
    </source>
</evidence>
<feature type="region of interest" description="Disordered" evidence="3">
    <location>
        <begin position="1"/>
        <end position="31"/>
    </location>
</feature>
<keyword evidence="1 2" id="KW-0238">DNA-binding</keyword>
<evidence type="ECO:0000256" key="1">
    <source>
        <dbReference type="ARBA" id="ARBA00023125"/>
    </source>
</evidence>
<dbReference type="PROSITE" id="PS50977">
    <property type="entry name" value="HTH_TETR_2"/>
    <property type="match status" value="1"/>
</dbReference>
<evidence type="ECO:0000256" key="2">
    <source>
        <dbReference type="PROSITE-ProRule" id="PRU00335"/>
    </source>
</evidence>
<dbReference type="PRINTS" id="PR00455">
    <property type="entry name" value="HTHTETR"/>
</dbReference>
<dbReference type="AlphaFoldDB" id="A0A238W0R5"/>
<dbReference type="InterPro" id="IPR050109">
    <property type="entry name" value="HTH-type_TetR-like_transc_reg"/>
</dbReference>
<feature type="DNA-binding region" description="H-T-H motif" evidence="2">
    <location>
        <begin position="57"/>
        <end position="76"/>
    </location>
</feature>
<reference evidence="5 6" key="1">
    <citation type="submission" date="2017-06" db="EMBL/GenBank/DDBJ databases">
        <authorList>
            <person name="Kim H.J."/>
            <person name="Triplett B.A."/>
        </authorList>
    </citation>
    <scope>NUCLEOTIDE SEQUENCE [LARGE SCALE GENOMIC DNA]</scope>
    <source>
        <strain evidence="5 6">DSM 45207</strain>
    </source>
</reference>
<organism evidence="5 6">
    <name type="scientific">Haloechinothrix alba</name>
    <dbReference type="NCBI Taxonomy" id="664784"/>
    <lineage>
        <taxon>Bacteria</taxon>
        <taxon>Bacillati</taxon>
        <taxon>Actinomycetota</taxon>
        <taxon>Actinomycetes</taxon>
        <taxon>Pseudonocardiales</taxon>
        <taxon>Pseudonocardiaceae</taxon>
        <taxon>Haloechinothrix</taxon>
    </lineage>
</organism>
<proteinExistence type="predicted"/>
<dbReference type="OrthoDB" id="4542604at2"/>
<protein>
    <submittedName>
        <fullName evidence="5">Transcriptional regulator, TetR family</fullName>
    </submittedName>
</protein>
<sequence>MSFMSGDVKRNRKQLSKQSSTQGDARRDRWKKHRIERRAEFVDAALRALDTHGPEFGMEDVAAEAGVTKPVLYRHFTDKADLYVALGQHGTQILFNRLMPALNEELAPLPRIRSVIDAFFSTIEEYPNLYRLLARPSHTVERTPDSDIVGEDKEFIATAVTALLGDYMRAFGLDSGSAEPWAYGVVGLVQNTGEWWLERRSMGKDSVVEYTTQIIWAAIDGICRQQGVVIDPNRPLEVNKVIQFSPLSGASEEAAE</sequence>
<dbReference type="SUPFAM" id="SSF48498">
    <property type="entry name" value="Tetracyclin repressor-like, C-terminal domain"/>
    <property type="match status" value="1"/>
</dbReference>
<dbReference type="InterPro" id="IPR009057">
    <property type="entry name" value="Homeodomain-like_sf"/>
</dbReference>
<dbReference type="Pfam" id="PF19344">
    <property type="entry name" value="TetR_C_32"/>
    <property type="match status" value="1"/>
</dbReference>
<accession>A0A238W0R5</accession>
<evidence type="ECO:0000256" key="3">
    <source>
        <dbReference type="SAM" id="MobiDB-lite"/>
    </source>
</evidence>
<keyword evidence="6" id="KW-1185">Reference proteome</keyword>
<dbReference type="RefSeq" id="WP_089300288.1">
    <property type="nucleotide sequence ID" value="NZ_FZNW01000004.1"/>
</dbReference>
<dbReference type="Gene3D" id="1.10.357.10">
    <property type="entry name" value="Tetracycline Repressor, domain 2"/>
    <property type="match status" value="1"/>
</dbReference>
<dbReference type="GO" id="GO:0000976">
    <property type="term" value="F:transcription cis-regulatory region binding"/>
    <property type="evidence" value="ECO:0007669"/>
    <property type="project" value="TreeGrafter"/>
</dbReference>
<dbReference type="EMBL" id="FZNW01000004">
    <property type="protein sequence ID" value="SNR39299.1"/>
    <property type="molecule type" value="Genomic_DNA"/>
</dbReference>
<evidence type="ECO:0000313" key="5">
    <source>
        <dbReference type="EMBL" id="SNR39299.1"/>
    </source>
</evidence>
<dbReference type="Pfam" id="PF00440">
    <property type="entry name" value="TetR_N"/>
    <property type="match status" value="1"/>
</dbReference>
<dbReference type="SUPFAM" id="SSF46689">
    <property type="entry name" value="Homeodomain-like"/>
    <property type="match status" value="1"/>
</dbReference>
<dbReference type="Proteomes" id="UP000198348">
    <property type="component" value="Unassembled WGS sequence"/>
</dbReference>
<dbReference type="GO" id="GO:0003700">
    <property type="term" value="F:DNA-binding transcription factor activity"/>
    <property type="evidence" value="ECO:0007669"/>
    <property type="project" value="TreeGrafter"/>
</dbReference>
<gene>
    <name evidence="5" type="ORF">SAMN06265360_104215</name>
</gene>
<dbReference type="PANTHER" id="PTHR30055:SF160">
    <property type="entry name" value="TRANSCRIPTIONAL REGULATORY PROTEIN (PROBABLY ASNC-FAMILY)-RELATED"/>
    <property type="match status" value="1"/>
</dbReference>
<feature type="domain" description="HTH tetR-type" evidence="4">
    <location>
        <begin position="35"/>
        <end position="94"/>
    </location>
</feature>
<evidence type="ECO:0000313" key="6">
    <source>
        <dbReference type="Proteomes" id="UP000198348"/>
    </source>
</evidence>